<name>A0A059C2A7_EUCGR</name>
<protein>
    <submittedName>
        <fullName evidence="1">Uncharacterized protein</fullName>
    </submittedName>
</protein>
<accession>A0A059C2A7</accession>
<organism evidence="1">
    <name type="scientific">Eucalyptus grandis</name>
    <name type="common">Flooded gum</name>
    <dbReference type="NCBI Taxonomy" id="71139"/>
    <lineage>
        <taxon>Eukaryota</taxon>
        <taxon>Viridiplantae</taxon>
        <taxon>Streptophyta</taxon>
        <taxon>Embryophyta</taxon>
        <taxon>Tracheophyta</taxon>
        <taxon>Spermatophyta</taxon>
        <taxon>Magnoliopsida</taxon>
        <taxon>eudicotyledons</taxon>
        <taxon>Gunneridae</taxon>
        <taxon>Pentapetalae</taxon>
        <taxon>rosids</taxon>
        <taxon>malvids</taxon>
        <taxon>Myrtales</taxon>
        <taxon>Myrtaceae</taxon>
        <taxon>Myrtoideae</taxon>
        <taxon>Eucalypteae</taxon>
        <taxon>Eucalyptus</taxon>
    </lineage>
</organism>
<evidence type="ECO:0000313" key="1">
    <source>
        <dbReference type="EMBL" id="KCW72482.1"/>
    </source>
</evidence>
<proteinExistence type="predicted"/>
<dbReference type="InParanoid" id="A0A059C2A7"/>
<dbReference type="EMBL" id="KK198757">
    <property type="protein sequence ID" value="KCW72482.1"/>
    <property type="molecule type" value="Genomic_DNA"/>
</dbReference>
<dbReference type="Gramene" id="KCW72482">
    <property type="protein sequence ID" value="KCW72482"/>
    <property type="gene ID" value="EUGRSUZ_E00937"/>
</dbReference>
<reference evidence="1" key="1">
    <citation type="submission" date="2013-07" db="EMBL/GenBank/DDBJ databases">
        <title>The genome of Eucalyptus grandis.</title>
        <authorList>
            <person name="Schmutz J."/>
            <person name="Hayes R."/>
            <person name="Myburg A."/>
            <person name="Tuskan G."/>
            <person name="Grattapaglia D."/>
            <person name="Rokhsar D.S."/>
        </authorList>
    </citation>
    <scope>NUCLEOTIDE SEQUENCE</scope>
    <source>
        <tissue evidence="1">Leaf extractions</tissue>
    </source>
</reference>
<gene>
    <name evidence="1" type="ORF">EUGRSUZ_E00937</name>
</gene>
<sequence length="160" mass="17881">MAISRFRQQIRCPFAVALIPRLCAKSQHARSKVVDARFQALNLCPHHMNLQARALRHEASTRSGDVLFLLQSDSEGVSLDDVLGIIGKVSELCNTFSNSFVVLSSRIRIPQQAPDQPQLPLQVLDLALHAPQESGLLDEQLSYCLPHGRNNRLGHWYCTT</sequence>
<dbReference type="AlphaFoldDB" id="A0A059C2A7"/>